<proteinExistence type="predicted"/>
<reference evidence="2 3" key="1">
    <citation type="journal article" date="2021" name="Elife">
        <title>Chloroplast acquisition without the gene transfer in kleptoplastic sea slugs, Plakobranchus ocellatus.</title>
        <authorList>
            <person name="Maeda T."/>
            <person name="Takahashi S."/>
            <person name="Yoshida T."/>
            <person name="Shimamura S."/>
            <person name="Takaki Y."/>
            <person name="Nagai Y."/>
            <person name="Toyoda A."/>
            <person name="Suzuki Y."/>
            <person name="Arimoto A."/>
            <person name="Ishii H."/>
            <person name="Satoh N."/>
            <person name="Nishiyama T."/>
            <person name="Hasebe M."/>
            <person name="Maruyama T."/>
            <person name="Minagawa J."/>
            <person name="Obokata J."/>
            <person name="Shigenobu S."/>
        </authorList>
    </citation>
    <scope>NUCLEOTIDE SEQUENCE [LARGE SCALE GENOMIC DNA]</scope>
</reference>
<comment type="caution">
    <text evidence="2">The sequence shown here is derived from an EMBL/GenBank/DDBJ whole genome shotgun (WGS) entry which is preliminary data.</text>
</comment>
<dbReference type="AlphaFoldDB" id="A0AAV4BAI2"/>
<dbReference type="EMBL" id="BLXT01004654">
    <property type="protein sequence ID" value="GFO16158.1"/>
    <property type="molecule type" value="Genomic_DNA"/>
</dbReference>
<evidence type="ECO:0000256" key="1">
    <source>
        <dbReference type="SAM" id="MobiDB-lite"/>
    </source>
</evidence>
<gene>
    <name evidence="2" type="ORF">PoB_004266300</name>
</gene>
<evidence type="ECO:0000313" key="2">
    <source>
        <dbReference type="EMBL" id="GFO16158.1"/>
    </source>
</evidence>
<accession>A0AAV4BAI2</accession>
<dbReference type="Proteomes" id="UP000735302">
    <property type="component" value="Unassembled WGS sequence"/>
</dbReference>
<evidence type="ECO:0000313" key="3">
    <source>
        <dbReference type="Proteomes" id="UP000735302"/>
    </source>
</evidence>
<protein>
    <submittedName>
        <fullName evidence="2">Uncharacterized protein</fullName>
    </submittedName>
</protein>
<name>A0AAV4BAI2_9GAST</name>
<sequence>MDGTVDGESALTSAEKLLSRIRILPLVPWPERGPESLRSPCLSTIGDLRLSGPPSGQGAAGGGARIRNRRVPADIRVDSLSTLLPPTHTPL</sequence>
<feature type="region of interest" description="Disordered" evidence="1">
    <location>
        <begin position="48"/>
        <end position="68"/>
    </location>
</feature>
<keyword evidence="3" id="KW-1185">Reference proteome</keyword>
<organism evidence="2 3">
    <name type="scientific">Plakobranchus ocellatus</name>
    <dbReference type="NCBI Taxonomy" id="259542"/>
    <lineage>
        <taxon>Eukaryota</taxon>
        <taxon>Metazoa</taxon>
        <taxon>Spiralia</taxon>
        <taxon>Lophotrochozoa</taxon>
        <taxon>Mollusca</taxon>
        <taxon>Gastropoda</taxon>
        <taxon>Heterobranchia</taxon>
        <taxon>Euthyneura</taxon>
        <taxon>Panpulmonata</taxon>
        <taxon>Sacoglossa</taxon>
        <taxon>Placobranchoidea</taxon>
        <taxon>Plakobranchidae</taxon>
        <taxon>Plakobranchus</taxon>
    </lineage>
</organism>